<feature type="transmembrane region" description="Helical" evidence="9">
    <location>
        <begin position="134"/>
        <end position="151"/>
    </location>
</feature>
<evidence type="ECO:0000256" key="3">
    <source>
        <dbReference type="ARBA" id="ARBA00022475"/>
    </source>
</evidence>
<gene>
    <name evidence="11" type="ORF">BJN45_08780</name>
</gene>
<sequence>MQLLLRLSRLIDAFSERLGKLIYWLVLIAVVISAGNATIRKTLNISSNAFLEIQWYLFSAVFLLGAGFVFMKNAHVRIDFLSNRFSPKVRNIVDIVGILLILTPFCLVFIDLSWPLFHRAWVSGEMSQNAGGLIRWPVYLMMPLGFGLLLLQAASELIKRFAFLAGLIPDPLAHSAHAPDEDGLTYEIEEHAGRAREELR</sequence>
<dbReference type="GO" id="GO:0005886">
    <property type="term" value="C:plasma membrane"/>
    <property type="evidence" value="ECO:0007669"/>
    <property type="project" value="UniProtKB-SubCell"/>
</dbReference>
<evidence type="ECO:0000256" key="6">
    <source>
        <dbReference type="ARBA" id="ARBA00022989"/>
    </source>
</evidence>
<keyword evidence="4 9" id="KW-0997">Cell inner membrane</keyword>
<feature type="transmembrane region" description="Helical" evidence="9">
    <location>
        <begin position="21"/>
        <end position="39"/>
    </location>
</feature>
<evidence type="ECO:0000313" key="12">
    <source>
        <dbReference type="Proteomes" id="UP000187526"/>
    </source>
</evidence>
<feature type="transmembrane region" description="Helical" evidence="9">
    <location>
        <begin position="53"/>
        <end position="71"/>
    </location>
</feature>
<accession>A0A1R1I472</accession>
<evidence type="ECO:0000256" key="7">
    <source>
        <dbReference type="ARBA" id="ARBA00023136"/>
    </source>
</evidence>
<comment type="function">
    <text evidence="9">Part of the tripartite ATP-independent periplasmic (TRAP) transport system.</text>
</comment>
<organism evidence="11 12">
    <name type="scientific">Azonexus hydrophilus</name>
    <dbReference type="NCBI Taxonomy" id="418702"/>
    <lineage>
        <taxon>Bacteria</taxon>
        <taxon>Pseudomonadati</taxon>
        <taxon>Pseudomonadota</taxon>
        <taxon>Betaproteobacteria</taxon>
        <taxon>Rhodocyclales</taxon>
        <taxon>Azonexaceae</taxon>
        <taxon>Azonexus</taxon>
    </lineage>
</organism>
<dbReference type="EMBL" id="MTHD01000003">
    <property type="protein sequence ID" value="OMG53536.1"/>
    <property type="molecule type" value="Genomic_DNA"/>
</dbReference>
<evidence type="ECO:0000256" key="4">
    <source>
        <dbReference type="ARBA" id="ARBA00022519"/>
    </source>
</evidence>
<evidence type="ECO:0000256" key="8">
    <source>
        <dbReference type="ARBA" id="ARBA00038436"/>
    </source>
</evidence>
<dbReference type="OrthoDB" id="9795655at2"/>
<protein>
    <recommendedName>
        <fullName evidence="9">TRAP transporter small permease protein</fullName>
    </recommendedName>
</protein>
<evidence type="ECO:0000313" key="11">
    <source>
        <dbReference type="EMBL" id="OMG53536.1"/>
    </source>
</evidence>
<keyword evidence="3" id="KW-1003">Cell membrane</keyword>
<evidence type="ECO:0000256" key="1">
    <source>
        <dbReference type="ARBA" id="ARBA00004429"/>
    </source>
</evidence>
<dbReference type="Pfam" id="PF04290">
    <property type="entry name" value="DctQ"/>
    <property type="match status" value="1"/>
</dbReference>
<dbReference type="GO" id="GO:0022857">
    <property type="term" value="F:transmembrane transporter activity"/>
    <property type="evidence" value="ECO:0007669"/>
    <property type="project" value="UniProtKB-UniRule"/>
</dbReference>
<dbReference type="Proteomes" id="UP000187526">
    <property type="component" value="Unassembled WGS sequence"/>
</dbReference>
<comment type="similarity">
    <text evidence="8 9">Belongs to the TRAP transporter small permease family.</text>
</comment>
<dbReference type="InterPro" id="IPR007387">
    <property type="entry name" value="TRAP_DctQ"/>
</dbReference>
<evidence type="ECO:0000256" key="2">
    <source>
        <dbReference type="ARBA" id="ARBA00022448"/>
    </source>
</evidence>
<comment type="subunit">
    <text evidence="9">The complex comprises the extracytoplasmic solute receptor protein and the two transmembrane proteins.</text>
</comment>
<keyword evidence="7 9" id="KW-0472">Membrane</keyword>
<keyword evidence="5 9" id="KW-0812">Transmembrane</keyword>
<proteinExistence type="inferred from homology"/>
<keyword evidence="12" id="KW-1185">Reference proteome</keyword>
<evidence type="ECO:0000259" key="10">
    <source>
        <dbReference type="Pfam" id="PF04290"/>
    </source>
</evidence>
<evidence type="ECO:0000256" key="5">
    <source>
        <dbReference type="ARBA" id="ARBA00022692"/>
    </source>
</evidence>
<dbReference type="RefSeq" id="WP_076094302.1">
    <property type="nucleotide sequence ID" value="NZ_MTHD01000003.1"/>
</dbReference>
<keyword evidence="2 9" id="KW-0813">Transport</keyword>
<comment type="caution">
    <text evidence="11">The sequence shown here is derived from an EMBL/GenBank/DDBJ whole genome shotgun (WGS) entry which is preliminary data.</text>
</comment>
<dbReference type="AlphaFoldDB" id="A0A1R1I472"/>
<comment type="subcellular location">
    <subcellularLocation>
        <location evidence="1 9">Cell inner membrane</location>
        <topology evidence="1 9">Multi-pass membrane protein</topology>
    </subcellularLocation>
</comment>
<keyword evidence="6 9" id="KW-1133">Transmembrane helix</keyword>
<dbReference type="STRING" id="418702.BJN45_08780"/>
<feature type="domain" description="Tripartite ATP-independent periplasmic transporters DctQ component" evidence="10">
    <location>
        <begin position="36"/>
        <end position="161"/>
    </location>
</feature>
<reference evidence="11 12" key="1">
    <citation type="submission" date="2016-10" db="EMBL/GenBank/DDBJ databases">
        <title>Alkaliphiles isolated from bioreactors.</title>
        <authorList>
            <person name="Salah Z."/>
            <person name="Rout S.P."/>
            <person name="Humphreys P.N."/>
        </authorList>
    </citation>
    <scope>NUCLEOTIDE SEQUENCE [LARGE SCALE GENOMIC DNA]</scope>
    <source>
        <strain evidence="11 12">ZS02</strain>
    </source>
</reference>
<name>A0A1R1I472_9RHOO</name>
<dbReference type="PANTHER" id="PTHR35011:SF4">
    <property type="entry name" value="SLL1102 PROTEIN"/>
    <property type="match status" value="1"/>
</dbReference>
<dbReference type="InterPro" id="IPR055348">
    <property type="entry name" value="DctQ"/>
</dbReference>
<feature type="transmembrane region" description="Helical" evidence="9">
    <location>
        <begin position="92"/>
        <end position="114"/>
    </location>
</feature>
<evidence type="ECO:0000256" key="9">
    <source>
        <dbReference type="RuleBase" id="RU369079"/>
    </source>
</evidence>
<dbReference type="PANTHER" id="PTHR35011">
    <property type="entry name" value="2,3-DIKETO-L-GULONATE TRAP TRANSPORTER SMALL PERMEASE PROTEIN YIAM"/>
    <property type="match status" value="1"/>
</dbReference>